<reference evidence="1" key="1">
    <citation type="submission" date="2021-06" db="EMBL/GenBank/DDBJ databases">
        <authorList>
            <person name="Hodson N. C."/>
            <person name="Mongue J. A."/>
            <person name="Jaron S. K."/>
        </authorList>
    </citation>
    <scope>NUCLEOTIDE SEQUENCE</scope>
</reference>
<gene>
    <name evidence="1" type="ORF">AFUS01_LOCUS19097</name>
</gene>
<evidence type="ECO:0000313" key="2">
    <source>
        <dbReference type="Proteomes" id="UP000708208"/>
    </source>
</evidence>
<dbReference type="AlphaFoldDB" id="A0A8J2K6A3"/>
<organism evidence="1 2">
    <name type="scientific">Allacma fusca</name>
    <dbReference type="NCBI Taxonomy" id="39272"/>
    <lineage>
        <taxon>Eukaryota</taxon>
        <taxon>Metazoa</taxon>
        <taxon>Ecdysozoa</taxon>
        <taxon>Arthropoda</taxon>
        <taxon>Hexapoda</taxon>
        <taxon>Collembola</taxon>
        <taxon>Symphypleona</taxon>
        <taxon>Sminthuridae</taxon>
        <taxon>Allacma</taxon>
    </lineage>
</organism>
<accession>A0A8J2K6A3</accession>
<dbReference type="Proteomes" id="UP000708208">
    <property type="component" value="Unassembled WGS sequence"/>
</dbReference>
<proteinExistence type="predicted"/>
<name>A0A8J2K6A3_9HEXA</name>
<feature type="non-terminal residue" evidence="1">
    <location>
        <position position="1"/>
    </location>
</feature>
<keyword evidence="2" id="KW-1185">Reference proteome</keyword>
<comment type="caution">
    <text evidence="1">The sequence shown here is derived from an EMBL/GenBank/DDBJ whole genome shotgun (WGS) entry which is preliminary data.</text>
</comment>
<dbReference type="EMBL" id="CAJVCH010194743">
    <property type="protein sequence ID" value="CAG7730453.1"/>
    <property type="molecule type" value="Genomic_DNA"/>
</dbReference>
<evidence type="ECO:0000313" key="1">
    <source>
        <dbReference type="EMBL" id="CAG7730453.1"/>
    </source>
</evidence>
<protein>
    <submittedName>
        <fullName evidence="1">Uncharacterized protein</fullName>
    </submittedName>
</protein>
<sequence>MIIEIVRLVRSTANATEAEIKKTIMTWIQHSGDRIKARLKAVSRKR</sequence>